<dbReference type="Gene3D" id="2.130.10.10">
    <property type="entry name" value="YVTN repeat-like/Quinoprotein amine dehydrogenase"/>
    <property type="match status" value="1"/>
</dbReference>
<sequence length="588" mass="66484">MDEDDGREKQPDSTDSPEKAKRFKSEQQAEGEQTAVEKSEESSSSSNNTEQESASTSSDSGFPRSRNSRNRSYRRSNEDNSDNHSAEEDGVLDEDEDHEEEIDDDDDSSGLDDGSTVDLFSSSSSDSTVIHDSDQEVNDEVNMLLLMPKPKHNWFVVPEVINRQIGYRTKMQRPELFMRRCYGSLHCVQRMELMYKLEEHEGCVNCLNFHPHGTLLASGSDDHMVCLWDWKVARCVLKYDTLHRSNVFQSKFLHLSGDLHVATCARDGHVRLAQINNEGVRDNRKLGSHKGACHKLAVMVDQPHIILSAGEDGDVLRHDVRKNKPESLVNIKGEHKSYIIKNNALYSIHANPMRTTEFCVSGRHEQIRVYDQRKPNVLVNFYQPPTRPKSSVHATCAVYNWDGSEILGTYTDDTIYLFDQNCEPGQYIHKYRGHRNMATIKGVNFFGPKSEFIVSGSDCGNLYFWESNTEAIVQWVLADDKRVVNCLEPHPQLPFLCTSGLDSDVKVWVPSHEHPPDPEMPGLAETVKRNTNPRYLGYCSTPEGPNGIIDAWRLWRRLTRPGTSTSTSGSPNDSEDEDEGSPTLCIAT</sequence>
<accession>A0A9P0M2Q8</accession>
<keyword evidence="1 3" id="KW-0853">WD repeat</keyword>
<evidence type="ECO:0000256" key="4">
    <source>
        <dbReference type="SAM" id="MobiDB-lite"/>
    </source>
</evidence>
<protein>
    <recommendedName>
        <fullName evidence="7">DDB1- and CUL4-associated factor 8</fullName>
    </recommendedName>
</protein>
<keyword evidence="2" id="KW-0677">Repeat</keyword>
<evidence type="ECO:0008006" key="7">
    <source>
        <dbReference type="Google" id="ProtNLM"/>
    </source>
</evidence>
<proteinExistence type="predicted"/>
<dbReference type="SUPFAM" id="SSF50978">
    <property type="entry name" value="WD40 repeat-like"/>
    <property type="match status" value="1"/>
</dbReference>
<feature type="compositionally biased region" description="Basic and acidic residues" evidence="4">
    <location>
        <begin position="75"/>
        <end position="87"/>
    </location>
</feature>
<dbReference type="EMBL" id="CAKOFQ010007597">
    <property type="protein sequence ID" value="CAH2004619.1"/>
    <property type="molecule type" value="Genomic_DNA"/>
</dbReference>
<dbReference type="InterPro" id="IPR015943">
    <property type="entry name" value="WD40/YVTN_repeat-like_dom_sf"/>
</dbReference>
<evidence type="ECO:0000256" key="3">
    <source>
        <dbReference type="PROSITE-ProRule" id="PRU00221"/>
    </source>
</evidence>
<evidence type="ECO:0000313" key="5">
    <source>
        <dbReference type="EMBL" id="CAH2004619.1"/>
    </source>
</evidence>
<feature type="repeat" description="WD" evidence="3">
    <location>
        <begin position="197"/>
        <end position="229"/>
    </location>
</feature>
<evidence type="ECO:0000256" key="2">
    <source>
        <dbReference type="ARBA" id="ARBA00022737"/>
    </source>
</evidence>
<dbReference type="PANTHER" id="PTHR15574">
    <property type="entry name" value="WD REPEAT DOMAIN-CONTAINING FAMILY"/>
    <property type="match status" value="1"/>
</dbReference>
<gene>
    <name evidence="5" type="ORF">ACAOBT_LOCUS28095</name>
</gene>
<feature type="compositionally biased region" description="Basic and acidic residues" evidence="4">
    <location>
        <begin position="1"/>
        <end position="27"/>
    </location>
</feature>
<dbReference type="SMART" id="SM00320">
    <property type="entry name" value="WD40"/>
    <property type="match status" value="7"/>
</dbReference>
<feature type="compositionally biased region" description="Acidic residues" evidence="4">
    <location>
        <begin position="88"/>
        <end position="110"/>
    </location>
</feature>
<dbReference type="Proteomes" id="UP001152888">
    <property type="component" value="Unassembled WGS sequence"/>
</dbReference>
<keyword evidence="6" id="KW-1185">Reference proteome</keyword>
<dbReference type="GO" id="GO:0080008">
    <property type="term" value="C:Cul4-RING E3 ubiquitin ligase complex"/>
    <property type="evidence" value="ECO:0007669"/>
    <property type="project" value="TreeGrafter"/>
</dbReference>
<dbReference type="InterPro" id="IPR001680">
    <property type="entry name" value="WD40_rpt"/>
</dbReference>
<evidence type="ECO:0000256" key="1">
    <source>
        <dbReference type="ARBA" id="ARBA00022574"/>
    </source>
</evidence>
<dbReference type="PROSITE" id="PS50082">
    <property type="entry name" value="WD_REPEATS_2"/>
    <property type="match status" value="1"/>
</dbReference>
<organism evidence="5 6">
    <name type="scientific">Acanthoscelides obtectus</name>
    <name type="common">Bean weevil</name>
    <name type="synonym">Bruchus obtectus</name>
    <dbReference type="NCBI Taxonomy" id="200917"/>
    <lineage>
        <taxon>Eukaryota</taxon>
        <taxon>Metazoa</taxon>
        <taxon>Ecdysozoa</taxon>
        <taxon>Arthropoda</taxon>
        <taxon>Hexapoda</taxon>
        <taxon>Insecta</taxon>
        <taxon>Pterygota</taxon>
        <taxon>Neoptera</taxon>
        <taxon>Endopterygota</taxon>
        <taxon>Coleoptera</taxon>
        <taxon>Polyphaga</taxon>
        <taxon>Cucujiformia</taxon>
        <taxon>Chrysomeloidea</taxon>
        <taxon>Chrysomelidae</taxon>
        <taxon>Bruchinae</taxon>
        <taxon>Bruchini</taxon>
        <taxon>Acanthoscelides</taxon>
    </lineage>
</organism>
<dbReference type="GO" id="GO:0005737">
    <property type="term" value="C:cytoplasm"/>
    <property type="evidence" value="ECO:0007669"/>
    <property type="project" value="TreeGrafter"/>
</dbReference>
<dbReference type="OrthoDB" id="4869960at2759"/>
<reference evidence="5" key="1">
    <citation type="submission" date="2022-03" db="EMBL/GenBank/DDBJ databases">
        <authorList>
            <person name="Sayadi A."/>
        </authorList>
    </citation>
    <scope>NUCLEOTIDE SEQUENCE</scope>
</reference>
<feature type="compositionally biased region" description="Low complexity" evidence="4">
    <location>
        <begin position="42"/>
        <end position="58"/>
    </location>
</feature>
<comment type="caution">
    <text evidence="5">The sequence shown here is derived from an EMBL/GenBank/DDBJ whole genome shotgun (WGS) entry which is preliminary data.</text>
</comment>
<dbReference type="PANTHER" id="PTHR15574:SF21">
    <property type="entry name" value="DDB1- AND CUL4-ASSOCIATED FACTOR 8"/>
    <property type="match status" value="1"/>
</dbReference>
<feature type="compositionally biased region" description="Low complexity" evidence="4">
    <location>
        <begin position="111"/>
        <end position="128"/>
    </location>
</feature>
<dbReference type="Pfam" id="PF00400">
    <property type="entry name" value="WD40"/>
    <property type="match status" value="3"/>
</dbReference>
<dbReference type="PROSITE" id="PS50294">
    <property type="entry name" value="WD_REPEATS_REGION"/>
    <property type="match status" value="1"/>
</dbReference>
<feature type="compositionally biased region" description="Low complexity" evidence="4">
    <location>
        <begin position="561"/>
        <end position="571"/>
    </location>
</feature>
<evidence type="ECO:0000313" key="6">
    <source>
        <dbReference type="Proteomes" id="UP001152888"/>
    </source>
</evidence>
<dbReference type="InterPro" id="IPR045151">
    <property type="entry name" value="DCAF8"/>
</dbReference>
<feature type="region of interest" description="Disordered" evidence="4">
    <location>
        <begin position="1"/>
        <end position="134"/>
    </location>
</feature>
<dbReference type="AlphaFoldDB" id="A0A9P0M2Q8"/>
<dbReference type="InterPro" id="IPR036322">
    <property type="entry name" value="WD40_repeat_dom_sf"/>
</dbReference>
<name>A0A9P0M2Q8_ACAOB</name>
<feature type="region of interest" description="Disordered" evidence="4">
    <location>
        <begin position="561"/>
        <end position="588"/>
    </location>
</feature>